<keyword evidence="2" id="KW-1185">Reference proteome</keyword>
<comment type="caution">
    <text evidence="1">The sequence shown here is derived from an EMBL/GenBank/DDBJ whole genome shotgun (WGS) entry which is preliminary data.</text>
</comment>
<accession>A0A6M0CJI2</accession>
<dbReference type="EMBL" id="JAABOQ010000004">
    <property type="protein sequence ID" value="NER17762.1"/>
    <property type="molecule type" value="Genomic_DNA"/>
</dbReference>
<dbReference type="InterPro" id="IPR003489">
    <property type="entry name" value="RHF/RaiA"/>
</dbReference>
<dbReference type="SUPFAM" id="SSF69754">
    <property type="entry name" value="Ribosome binding protein Y (YfiA homologue)"/>
    <property type="match status" value="1"/>
</dbReference>
<evidence type="ECO:0000313" key="1">
    <source>
        <dbReference type="EMBL" id="NER17762.1"/>
    </source>
</evidence>
<dbReference type="Pfam" id="PF02482">
    <property type="entry name" value="Ribosomal_S30AE"/>
    <property type="match status" value="1"/>
</dbReference>
<sequence length="109" mass="12636">MTNNIQIQFVKLPVSETLSTYINQKSEPLFKEYPWLIKAQVCIKKDAKNGDAQCICDMELSMPGPRVFSSSYEPSFEIAVKNTISELHHQLERVKHKMVTQRDKNILCY</sequence>
<keyword evidence="1" id="KW-0687">Ribonucleoprotein</keyword>
<gene>
    <name evidence="1" type="ORF">GWK10_11110</name>
</gene>
<dbReference type="Gene3D" id="3.30.160.100">
    <property type="entry name" value="Ribosome hibernation promotion factor-like"/>
    <property type="match status" value="1"/>
</dbReference>
<protein>
    <submittedName>
        <fullName evidence="1">30S ribosomal protein S30</fullName>
    </submittedName>
</protein>
<dbReference type="InterPro" id="IPR036567">
    <property type="entry name" value="RHF-like"/>
</dbReference>
<organism evidence="1 2">
    <name type="scientific">Spongiivirga citrea</name>
    <dbReference type="NCBI Taxonomy" id="1481457"/>
    <lineage>
        <taxon>Bacteria</taxon>
        <taxon>Pseudomonadati</taxon>
        <taxon>Bacteroidota</taxon>
        <taxon>Flavobacteriia</taxon>
        <taxon>Flavobacteriales</taxon>
        <taxon>Flavobacteriaceae</taxon>
        <taxon>Spongiivirga</taxon>
    </lineage>
</organism>
<evidence type="ECO:0000313" key="2">
    <source>
        <dbReference type="Proteomes" id="UP000474296"/>
    </source>
</evidence>
<proteinExistence type="predicted"/>
<dbReference type="AlphaFoldDB" id="A0A6M0CJI2"/>
<dbReference type="RefSeq" id="WP_164032436.1">
    <property type="nucleotide sequence ID" value="NZ_JAABOQ010000004.1"/>
</dbReference>
<dbReference type="Proteomes" id="UP000474296">
    <property type="component" value="Unassembled WGS sequence"/>
</dbReference>
<name>A0A6M0CJI2_9FLAO</name>
<dbReference type="GO" id="GO:0005840">
    <property type="term" value="C:ribosome"/>
    <property type="evidence" value="ECO:0007669"/>
    <property type="project" value="UniProtKB-KW"/>
</dbReference>
<reference evidence="1 2" key="1">
    <citation type="submission" date="2020-01" db="EMBL/GenBank/DDBJ databases">
        <title>Spongiivirga citrea KCTC 32990T.</title>
        <authorList>
            <person name="Wang G."/>
        </authorList>
    </citation>
    <scope>NUCLEOTIDE SEQUENCE [LARGE SCALE GENOMIC DNA]</scope>
    <source>
        <strain evidence="1 2">KCTC 32990</strain>
    </source>
</reference>
<keyword evidence="1" id="KW-0689">Ribosomal protein</keyword>